<dbReference type="InterPro" id="IPR001278">
    <property type="entry name" value="Arg-tRNA-ligase"/>
</dbReference>
<keyword evidence="4" id="KW-0547">Nucleotide-binding</keyword>
<dbReference type="Gene3D" id="3.40.50.620">
    <property type="entry name" value="HUPs"/>
    <property type="match status" value="1"/>
</dbReference>
<dbReference type="GO" id="GO:0006420">
    <property type="term" value="P:arginyl-tRNA aminoacylation"/>
    <property type="evidence" value="ECO:0007669"/>
    <property type="project" value="InterPro"/>
</dbReference>
<protein>
    <recommendedName>
        <fullName evidence="2">arginine--tRNA ligase</fullName>
        <ecNumber evidence="2">6.1.1.19</ecNumber>
    </recommendedName>
</protein>
<dbReference type="Pfam" id="PF05746">
    <property type="entry name" value="DALR_1"/>
    <property type="match status" value="1"/>
</dbReference>
<evidence type="ECO:0000256" key="7">
    <source>
        <dbReference type="ARBA" id="ARBA00049339"/>
    </source>
</evidence>
<proteinExistence type="inferred from homology"/>
<dbReference type="Proteomes" id="UP000018861">
    <property type="component" value="Unassembled WGS sequence"/>
</dbReference>
<evidence type="ECO:0000313" key="10">
    <source>
        <dbReference type="Proteomes" id="UP000018861"/>
    </source>
</evidence>
<dbReference type="PANTHER" id="PTHR11956:SF5">
    <property type="entry name" value="ARGININE--TRNA LIGASE, CYTOPLASMIC"/>
    <property type="match status" value="1"/>
</dbReference>
<accession>W4P9E6</accession>
<evidence type="ECO:0000256" key="2">
    <source>
        <dbReference type="ARBA" id="ARBA00012837"/>
    </source>
</evidence>
<evidence type="ECO:0000256" key="5">
    <source>
        <dbReference type="ARBA" id="ARBA00022840"/>
    </source>
</evidence>
<dbReference type="Gene3D" id="1.10.730.10">
    <property type="entry name" value="Isoleucyl-tRNA Synthetase, Domain 1"/>
    <property type="match status" value="1"/>
</dbReference>
<dbReference type="PANTHER" id="PTHR11956">
    <property type="entry name" value="ARGINYL-TRNA SYNTHETASE"/>
    <property type="match status" value="1"/>
</dbReference>
<gene>
    <name evidence="9" type="ORF">JCM6292_2800</name>
</gene>
<dbReference type="SMART" id="SM00836">
    <property type="entry name" value="DALR_1"/>
    <property type="match status" value="1"/>
</dbReference>
<dbReference type="AlphaFoldDB" id="W4P9E6"/>
<comment type="catalytic activity">
    <reaction evidence="7">
        <text>tRNA(Arg) + L-arginine + ATP = L-arginyl-tRNA(Arg) + AMP + diphosphate</text>
        <dbReference type="Rhea" id="RHEA:20301"/>
        <dbReference type="Rhea" id="RHEA-COMP:9658"/>
        <dbReference type="Rhea" id="RHEA-COMP:9673"/>
        <dbReference type="ChEBI" id="CHEBI:30616"/>
        <dbReference type="ChEBI" id="CHEBI:32682"/>
        <dbReference type="ChEBI" id="CHEBI:33019"/>
        <dbReference type="ChEBI" id="CHEBI:78442"/>
        <dbReference type="ChEBI" id="CHEBI:78513"/>
        <dbReference type="ChEBI" id="CHEBI:456215"/>
        <dbReference type="EC" id="6.1.1.19"/>
    </reaction>
</comment>
<evidence type="ECO:0000259" key="8">
    <source>
        <dbReference type="SMART" id="SM00836"/>
    </source>
</evidence>
<comment type="caution">
    <text evidence="9">The sequence shown here is derived from an EMBL/GenBank/DDBJ whole genome shotgun (WGS) entry which is preliminary data.</text>
</comment>
<name>W4P9E6_9BACE</name>
<dbReference type="InterPro" id="IPR009080">
    <property type="entry name" value="tRNAsynth_Ia_anticodon-bd"/>
</dbReference>
<dbReference type="InterPro" id="IPR008909">
    <property type="entry name" value="DALR_anticod-bd"/>
</dbReference>
<keyword evidence="3" id="KW-0436">Ligase</keyword>
<evidence type="ECO:0000256" key="4">
    <source>
        <dbReference type="ARBA" id="ARBA00022741"/>
    </source>
</evidence>
<comment type="similarity">
    <text evidence="1">Belongs to the class-I aminoacyl-tRNA synthetase family.</text>
</comment>
<evidence type="ECO:0000256" key="1">
    <source>
        <dbReference type="ARBA" id="ARBA00005594"/>
    </source>
</evidence>
<sequence>MKYFILKVDARKNMTFNPKESIDFNGNTGPFIQYTYARIQSVLRKAAEMGITIPETIPAGIELTEKEEGLIQMVADFAAVVKQAGEDYSPSVIANYTYDLVKEYNQFYHDFSILREENEAVRIFRITLSANVAKVVRLGMGLLGIEVPSRM</sequence>
<dbReference type="GO" id="GO:0004814">
    <property type="term" value="F:arginine-tRNA ligase activity"/>
    <property type="evidence" value="ECO:0007669"/>
    <property type="project" value="UniProtKB-EC"/>
</dbReference>
<organism evidence="9 10">
    <name type="scientific">Bacteroides pyogenes JCM 6292</name>
    <dbReference type="NCBI Taxonomy" id="1235809"/>
    <lineage>
        <taxon>Bacteria</taxon>
        <taxon>Pseudomonadati</taxon>
        <taxon>Bacteroidota</taxon>
        <taxon>Bacteroidia</taxon>
        <taxon>Bacteroidales</taxon>
        <taxon>Bacteroidaceae</taxon>
        <taxon>Bacteroides</taxon>
    </lineage>
</organism>
<dbReference type="InterPro" id="IPR014729">
    <property type="entry name" value="Rossmann-like_a/b/a_fold"/>
</dbReference>
<evidence type="ECO:0000256" key="3">
    <source>
        <dbReference type="ARBA" id="ARBA00022598"/>
    </source>
</evidence>
<evidence type="ECO:0000313" key="9">
    <source>
        <dbReference type="EMBL" id="GAE16382.1"/>
    </source>
</evidence>
<feature type="domain" description="DALR anticodon binding" evidence="8">
    <location>
        <begin position="32"/>
        <end position="151"/>
    </location>
</feature>
<keyword evidence="6 9" id="KW-0030">Aminoacyl-tRNA synthetase</keyword>
<dbReference type="SUPFAM" id="SSF47323">
    <property type="entry name" value="Anticodon-binding domain of a subclass of class I aminoacyl-tRNA synthetases"/>
    <property type="match status" value="1"/>
</dbReference>
<reference evidence="9 10" key="1">
    <citation type="journal article" date="2014" name="Genome Announc.">
        <title>Draft Genome Sequences of Three Strains of Bacteroides pyogenes Isolated from a Cat and Swine.</title>
        <authorList>
            <person name="Sakamoto M."/>
            <person name="Oshima K."/>
            <person name="Suda W."/>
            <person name="Kitamura K."/>
            <person name="Iida T."/>
            <person name="Hattori M."/>
            <person name="Ohkuma M."/>
        </authorList>
    </citation>
    <scope>NUCLEOTIDE SEQUENCE [LARGE SCALE GENOMIC DNA]</scope>
    <source>
        <strain evidence="9 10">JCM 6292</strain>
    </source>
</reference>
<dbReference type="EMBL" id="BAIQ01000033">
    <property type="protein sequence ID" value="GAE16382.1"/>
    <property type="molecule type" value="Genomic_DNA"/>
</dbReference>
<evidence type="ECO:0000256" key="6">
    <source>
        <dbReference type="ARBA" id="ARBA00023146"/>
    </source>
</evidence>
<dbReference type="GO" id="GO:0005524">
    <property type="term" value="F:ATP binding"/>
    <property type="evidence" value="ECO:0007669"/>
    <property type="project" value="UniProtKB-KW"/>
</dbReference>
<dbReference type="EC" id="6.1.1.19" evidence="2"/>
<keyword evidence="5" id="KW-0067">ATP-binding</keyword>